<feature type="transmembrane region" description="Helical" evidence="7">
    <location>
        <begin position="379"/>
        <end position="402"/>
    </location>
</feature>
<accession>A0A550CH35</accession>
<feature type="transmembrane region" description="Helical" evidence="7">
    <location>
        <begin position="490"/>
        <end position="508"/>
    </location>
</feature>
<keyword evidence="4" id="KW-0029">Amino-acid transport</keyword>
<keyword evidence="3 7" id="KW-0812">Transmembrane</keyword>
<evidence type="ECO:0000256" key="2">
    <source>
        <dbReference type="ARBA" id="ARBA00022448"/>
    </source>
</evidence>
<evidence type="ECO:0000256" key="4">
    <source>
        <dbReference type="ARBA" id="ARBA00022970"/>
    </source>
</evidence>
<dbReference type="PIRSF" id="PIRSF006060">
    <property type="entry name" value="AA_transporter"/>
    <property type="match status" value="1"/>
</dbReference>
<gene>
    <name evidence="9" type="ORF">BD626DRAFT_493774</name>
</gene>
<dbReference type="Proteomes" id="UP000320762">
    <property type="component" value="Unassembled WGS sequence"/>
</dbReference>
<comment type="caution">
    <text evidence="9">The sequence shown here is derived from an EMBL/GenBank/DDBJ whole genome shotgun (WGS) entry which is preliminary data.</text>
</comment>
<dbReference type="InterPro" id="IPR050524">
    <property type="entry name" value="APC_YAT"/>
</dbReference>
<dbReference type="Pfam" id="PF00324">
    <property type="entry name" value="AA_permease"/>
    <property type="match status" value="1"/>
</dbReference>
<dbReference type="GO" id="GO:0015171">
    <property type="term" value="F:amino acid transmembrane transporter activity"/>
    <property type="evidence" value="ECO:0007669"/>
    <property type="project" value="TreeGrafter"/>
</dbReference>
<feature type="transmembrane region" description="Helical" evidence="7">
    <location>
        <begin position="158"/>
        <end position="180"/>
    </location>
</feature>
<dbReference type="PANTHER" id="PTHR43341:SF1">
    <property type="entry name" value="GENERAL AMINO-ACID PERMEASE GAP1"/>
    <property type="match status" value="1"/>
</dbReference>
<reference evidence="9 10" key="1">
    <citation type="journal article" date="2019" name="New Phytol.">
        <title>Comparative genomics reveals unique wood-decay strategies and fruiting body development in the Schizophyllaceae.</title>
        <authorList>
            <person name="Almasi E."/>
            <person name="Sahu N."/>
            <person name="Krizsan K."/>
            <person name="Balint B."/>
            <person name="Kovacs G.M."/>
            <person name="Kiss B."/>
            <person name="Cseklye J."/>
            <person name="Drula E."/>
            <person name="Henrissat B."/>
            <person name="Nagy I."/>
            <person name="Chovatia M."/>
            <person name="Adam C."/>
            <person name="LaButti K."/>
            <person name="Lipzen A."/>
            <person name="Riley R."/>
            <person name="Grigoriev I.V."/>
            <person name="Nagy L.G."/>
        </authorList>
    </citation>
    <scope>NUCLEOTIDE SEQUENCE [LARGE SCALE GENOMIC DNA]</scope>
    <source>
        <strain evidence="9 10">NL-1724</strain>
    </source>
</reference>
<dbReference type="FunFam" id="1.20.1740.10:FF:000006">
    <property type="entry name" value="General amino acid permease"/>
    <property type="match status" value="1"/>
</dbReference>
<dbReference type="OrthoDB" id="10062876at2759"/>
<feature type="transmembrane region" description="Helical" evidence="7">
    <location>
        <begin position="49"/>
        <end position="70"/>
    </location>
</feature>
<feature type="transmembrane region" description="Helical" evidence="7">
    <location>
        <begin position="456"/>
        <end position="478"/>
    </location>
</feature>
<feature type="transmembrane region" description="Helical" evidence="7">
    <location>
        <begin position="282"/>
        <end position="304"/>
    </location>
</feature>
<evidence type="ECO:0000256" key="5">
    <source>
        <dbReference type="ARBA" id="ARBA00022989"/>
    </source>
</evidence>
<dbReference type="Gene3D" id="1.20.1740.10">
    <property type="entry name" value="Amino acid/polyamine transporter I"/>
    <property type="match status" value="1"/>
</dbReference>
<dbReference type="EMBL" id="VDMD01000008">
    <property type="protein sequence ID" value="TRM64100.1"/>
    <property type="molecule type" value="Genomic_DNA"/>
</dbReference>
<evidence type="ECO:0000256" key="6">
    <source>
        <dbReference type="ARBA" id="ARBA00023136"/>
    </source>
</evidence>
<feature type="transmembrane region" description="Helical" evidence="7">
    <location>
        <begin position="186"/>
        <end position="209"/>
    </location>
</feature>
<feature type="transmembrane region" description="Helical" evidence="7">
    <location>
        <begin position="414"/>
        <end position="435"/>
    </location>
</feature>
<protein>
    <submittedName>
        <fullName evidence="9">Amino acid permease/ SLC12A domain-containing protein</fullName>
    </submittedName>
</protein>
<proteinExistence type="predicted"/>
<keyword evidence="6 7" id="KW-0472">Membrane</keyword>
<feature type="transmembrane region" description="Helical" evidence="7">
    <location>
        <begin position="76"/>
        <end position="96"/>
    </location>
</feature>
<keyword evidence="2" id="KW-0813">Transport</keyword>
<evidence type="ECO:0000256" key="7">
    <source>
        <dbReference type="SAM" id="Phobius"/>
    </source>
</evidence>
<dbReference type="GO" id="GO:0016020">
    <property type="term" value="C:membrane"/>
    <property type="evidence" value="ECO:0007669"/>
    <property type="project" value="UniProtKB-SubCell"/>
</dbReference>
<evidence type="ECO:0000313" key="10">
    <source>
        <dbReference type="Proteomes" id="UP000320762"/>
    </source>
</evidence>
<name>A0A550CH35_9AGAR</name>
<comment type="subcellular location">
    <subcellularLocation>
        <location evidence="1">Membrane</location>
        <topology evidence="1">Multi-pass membrane protein</topology>
    </subcellularLocation>
</comment>
<feature type="domain" description="Amino acid permease/ SLC12A" evidence="8">
    <location>
        <begin position="48"/>
        <end position="516"/>
    </location>
</feature>
<evidence type="ECO:0000256" key="3">
    <source>
        <dbReference type="ARBA" id="ARBA00022692"/>
    </source>
</evidence>
<dbReference type="STRING" id="97359.A0A550CH35"/>
<keyword evidence="10" id="KW-1185">Reference proteome</keyword>
<evidence type="ECO:0000256" key="1">
    <source>
        <dbReference type="ARBA" id="ARBA00004141"/>
    </source>
</evidence>
<keyword evidence="5 7" id="KW-1133">Transmembrane helix</keyword>
<dbReference type="InterPro" id="IPR004841">
    <property type="entry name" value="AA-permease/SLC12A_dom"/>
</dbReference>
<dbReference type="AlphaFoldDB" id="A0A550CH35"/>
<organism evidence="9 10">
    <name type="scientific">Schizophyllum amplum</name>
    <dbReference type="NCBI Taxonomy" id="97359"/>
    <lineage>
        <taxon>Eukaryota</taxon>
        <taxon>Fungi</taxon>
        <taxon>Dikarya</taxon>
        <taxon>Basidiomycota</taxon>
        <taxon>Agaricomycotina</taxon>
        <taxon>Agaricomycetes</taxon>
        <taxon>Agaricomycetidae</taxon>
        <taxon>Agaricales</taxon>
        <taxon>Schizophyllaceae</taxon>
        <taxon>Schizophyllum</taxon>
    </lineage>
</organism>
<evidence type="ECO:0000259" key="8">
    <source>
        <dbReference type="Pfam" id="PF00324"/>
    </source>
</evidence>
<sequence length="541" mass="59071">MSHSQEKFDNSEKSVDVEIGPMPVGADPTVVDEQTDDPHMHRALKGRHVSMIAIAGTLGTGLFLGSGKALADGGPVGAVLGYLVVGLLVGLMMYSLGEMMVYDPSAGGFIEFTSRYVDPALGFAAGWQFWFQTAMTVPTEVVAASIIIQYWDKNTDHLPIYVTVILLGVIAINLAGVKYFGEFEFWFASLKIVTIIGLVIMCLVVDLGGAPDGDRRGFRYWRDSPFNSNYLDLQPPSKARFLGWWAVLTQAAFSYGGMEGLASICLEAENPRVTMRTAVRAIFYRIVVLYIVSLWLVGMCLAPNDPHLLQANAAATGTAAESPFVVVITTSGIKVLDHIINAVVLTSAFSSSNEFLYSSSRALFMLAQEGQAPRIFAKILPSGIPIVALGFTSLFSLLAYLNCGSGGASEAFNWLSSITTLGSMLTWMGIALAHIRFYRGMKAQGLSRDVLPFKSWVQPWGAWVVLISFIIIAFFSGWTALLHNDFDASGFFSAYINIPFVILLYFGYKFVRKTKIVSLMEMDVTTHYVEGSVVRSKLATL</sequence>
<evidence type="ECO:0000313" key="9">
    <source>
        <dbReference type="EMBL" id="TRM64100.1"/>
    </source>
</evidence>
<dbReference type="PANTHER" id="PTHR43341">
    <property type="entry name" value="AMINO ACID PERMEASE"/>
    <property type="match status" value="1"/>
</dbReference>